<proteinExistence type="predicted"/>
<evidence type="ECO:0000256" key="2">
    <source>
        <dbReference type="ARBA" id="ARBA00022679"/>
    </source>
</evidence>
<dbReference type="InterPro" id="IPR004398">
    <property type="entry name" value="RNA_MeTrfase_RsmD"/>
</dbReference>
<dbReference type="Proteomes" id="UP000627538">
    <property type="component" value="Unassembled WGS sequence"/>
</dbReference>
<sequence length="184" mass="19481">MPRIIAGSAKGCRLAVPAQGTRPTADRVREAVFSRLTSLGAIERARVLDLYAGSGALGLEALSRGALHADLVERAAAAAKVCRDNIAATGLPARLHRASVMTFLEETRSEWDLVFADPPYDLSGADLDAVLTRLASHVSGDAVVVVERARRDGCPAPQAWPGAWRGYKYGETTVWLSDLAASAA</sequence>
<reference evidence="3 4" key="1">
    <citation type="submission" date="2020-08" db="EMBL/GenBank/DDBJ databases">
        <title>Winkia gen. nov., sp. nov., isolated from faeces of the Anser albifrons in China.</title>
        <authorList>
            <person name="Liu Q."/>
        </authorList>
    </citation>
    <scope>NUCLEOTIDE SEQUENCE [LARGE SCALE GENOMIC DNA]</scope>
    <source>
        <strain evidence="3 4">C62</strain>
    </source>
</reference>
<dbReference type="CDD" id="cd02440">
    <property type="entry name" value="AdoMet_MTases"/>
    <property type="match status" value="1"/>
</dbReference>
<dbReference type="RefSeq" id="WP_191072320.1">
    <property type="nucleotide sequence ID" value="NZ_CP060506.1"/>
</dbReference>
<dbReference type="Gene3D" id="3.40.50.150">
    <property type="entry name" value="Vaccinia Virus protein VP39"/>
    <property type="match status" value="1"/>
</dbReference>
<organism evidence="3 4">
    <name type="scientific">Nanchangia anserum</name>
    <dbReference type="NCBI Taxonomy" id="2692125"/>
    <lineage>
        <taxon>Bacteria</taxon>
        <taxon>Bacillati</taxon>
        <taxon>Actinomycetota</taxon>
        <taxon>Actinomycetes</taxon>
        <taxon>Actinomycetales</taxon>
        <taxon>Actinomycetaceae</taxon>
        <taxon>Nanchangia</taxon>
    </lineage>
</organism>
<evidence type="ECO:0000313" key="4">
    <source>
        <dbReference type="Proteomes" id="UP000627538"/>
    </source>
</evidence>
<dbReference type="GO" id="GO:0003676">
    <property type="term" value="F:nucleic acid binding"/>
    <property type="evidence" value="ECO:0007669"/>
    <property type="project" value="InterPro"/>
</dbReference>
<dbReference type="InterPro" id="IPR002052">
    <property type="entry name" value="DNA_methylase_N6_adenine_CS"/>
</dbReference>
<dbReference type="PROSITE" id="PS00092">
    <property type="entry name" value="N6_MTASE"/>
    <property type="match status" value="1"/>
</dbReference>
<evidence type="ECO:0000313" key="3">
    <source>
        <dbReference type="EMBL" id="MBD3690209.1"/>
    </source>
</evidence>
<dbReference type="PIRSF" id="PIRSF004553">
    <property type="entry name" value="CHP00095"/>
    <property type="match status" value="1"/>
</dbReference>
<dbReference type="Pfam" id="PF03602">
    <property type="entry name" value="Cons_hypoth95"/>
    <property type="match status" value="1"/>
</dbReference>
<evidence type="ECO:0000256" key="1">
    <source>
        <dbReference type="ARBA" id="ARBA00022603"/>
    </source>
</evidence>
<keyword evidence="2 3" id="KW-0808">Transferase</keyword>
<keyword evidence="4" id="KW-1185">Reference proteome</keyword>
<dbReference type="PANTHER" id="PTHR43542:SF1">
    <property type="entry name" value="METHYLTRANSFERASE"/>
    <property type="match status" value="1"/>
</dbReference>
<keyword evidence="1 3" id="KW-0489">Methyltransferase</keyword>
<comment type="caution">
    <text evidence="3">The sequence shown here is derived from an EMBL/GenBank/DDBJ whole genome shotgun (WGS) entry which is preliminary data.</text>
</comment>
<gene>
    <name evidence="3" type="ORF">H8R10_08230</name>
</gene>
<dbReference type="GO" id="GO:0031167">
    <property type="term" value="P:rRNA methylation"/>
    <property type="evidence" value="ECO:0007669"/>
    <property type="project" value="InterPro"/>
</dbReference>
<dbReference type="InterPro" id="IPR029063">
    <property type="entry name" value="SAM-dependent_MTases_sf"/>
</dbReference>
<name>A0A8I0GAL4_9ACTO</name>
<accession>A0A8I0GAL4</accession>
<dbReference type="PANTHER" id="PTHR43542">
    <property type="entry name" value="METHYLTRANSFERASE"/>
    <property type="match status" value="1"/>
</dbReference>
<dbReference type="GO" id="GO:0008168">
    <property type="term" value="F:methyltransferase activity"/>
    <property type="evidence" value="ECO:0007669"/>
    <property type="project" value="UniProtKB-KW"/>
</dbReference>
<dbReference type="EMBL" id="JACRUO010000003">
    <property type="protein sequence ID" value="MBD3690209.1"/>
    <property type="molecule type" value="Genomic_DNA"/>
</dbReference>
<dbReference type="AlphaFoldDB" id="A0A8I0GAL4"/>
<protein>
    <submittedName>
        <fullName evidence="3">RsmD family RNA methyltransferase</fullName>
    </submittedName>
</protein>
<dbReference type="SUPFAM" id="SSF53335">
    <property type="entry name" value="S-adenosyl-L-methionine-dependent methyltransferases"/>
    <property type="match status" value="1"/>
</dbReference>